<proteinExistence type="predicted"/>
<evidence type="ECO:0000313" key="3">
    <source>
        <dbReference type="Proteomes" id="UP001341281"/>
    </source>
</evidence>
<evidence type="ECO:0000313" key="2">
    <source>
        <dbReference type="EMBL" id="WVZ73285.1"/>
    </source>
</evidence>
<organism evidence="2 3">
    <name type="scientific">Paspalum notatum var. saurae</name>
    <dbReference type="NCBI Taxonomy" id="547442"/>
    <lineage>
        <taxon>Eukaryota</taxon>
        <taxon>Viridiplantae</taxon>
        <taxon>Streptophyta</taxon>
        <taxon>Embryophyta</taxon>
        <taxon>Tracheophyta</taxon>
        <taxon>Spermatophyta</taxon>
        <taxon>Magnoliopsida</taxon>
        <taxon>Liliopsida</taxon>
        <taxon>Poales</taxon>
        <taxon>Poaceae</taxon>
        <taxon>PACMAD clade</taxon>
        <taxon>Panicoideae</taxon>
        <taxon>Andropogonodae</taxon>
        <taxon>Paspaleae</taxon>
        <taxon>Paspalinae</taxon>
        <taxon>Paspalum</taxon>
    </lineage>
</organism>
<gene>
    <name evidence="2" type="ORF">U9M48_021611</name>
</gene>
<feature type="region of interest" description="Disordered" evidence="1">
    <location>
        <begin position="321"/>
        <end position="350"/>
    </location>
</feature>
<dbReference type="Proteomes" id="UP001341281">
    <property type="component" value="Chromosome 05"/>
</dbReference>
<name>A0AAQ3WTY2_PASNO</name>
<dbReference type="AlphaFoldDB" id="A0AAQ3WTY2"/>
<keyword evidence="3" id="KW-1185">Reference proteome</keyword>
<accession>A0AAQ3WTY2</accession>
<dbReference type="AntiFam" id="ANF00076">
    <property type="entry name" value="Shadow ORF (opposite copA)"/>
</dbReference>
<sequence length="625" mass="64697">MARLVSTALTMTLSPGSVSTMSDALRAASVASSTAMPMSAFFSAGASFTPSPVMPQMCFRSCSRFTISYLCSGNTPAKPSAFSISSSMSRPPMSTLLSPSRVVDGYMLLPMPRRRAVSLPMASWSPVERAADGLGAVVPRRVEQREEADELPRVARALLALLGNLLVRDAEGAQAAVGVAVDERVDPLLGVLAHPAQLDDLLGGALADPVPVAVAVDVGDGGALLDGVEGQEVDLLDAGAGLLGVGEHADDAGVDGVLVLDAGGPGGVEEHHVLVDALAAHLDEGLVDGELVEGERAGLVAAEHVHPGHLLDGGHALGDGALLRQPVGADGHGHRQDGGHGDGDAADEQDEEVVDAVAVGAVLDGVHDDDLDGHADGDGDDAEVADGREHELEVADVVGAVHQVRRLAEEGVHAGGDDDGLDLPLLHGGAREDPLARVLVHGQRLPRERGLVDLERVPLQQPGVGGDDVTELDADDVPGDEDGGVLLLPLAVPEDLGLGREARHEGGGGVAGVVLLDEADGGVDEEEGDDADEVLPVGRLAAAVGEHDGHDGGGLHDPGERVPHEAEELEQLALRLLLQLVGAEDLETVLALRAAQPLLAAFQVLEHLLHRHRLLYFAFEWIHFF</sequence>
<evidence type="ECO:0000256" key="1">
    <source>
        <dbReference type="SAM" id="MobiDB-lite"/>
    </source>
</evidence>
<protein>
    <submittedName>
        <fullName evidence="2">Uncharacterized protein</fullName>
    </submittedName>
</protein>
<dbReference type="EMBL" id="CP144749">
    <property type="protein sequence ID" value="WVZ73285.1"/>
    <property type="molecule type" value="Genomic_DNA"/>
</dbReference>
<feature type="compositionally biased region" description="Basic and acidic residues" evidence="1">
    <location>
        <begin position="331"/>
        <end position="343"/>
    </location>
</feature>
<reference evidence="2 3" key="1">
    <citation type="submission" date="2024-02" db="EMBL/GenBank/DDBJ databases">
        <title>High-quality chromosome-scale genome assembly of Pensacola bahiagrass (Paspalum notatum Flugge var. saurae).</title>
        <authorList>
            <person name="Vega J.M."/>
            <person name="Podio M."/>
            <person name="Orjuela J."/>
            <person name="Siena L.A."/>
            <person name="Pessino S.C."/>
            <person name="Combes M.C."/>
            <person name="Mariac C."/>
            <person name="Albertini E."/>
            <person name="Pupilli F."/>
            <person name="Ortiz J.P.A."/>
            <person name="Leblanc O."/>
        </authorList>
    </citation>
    <scope>NUCLEOTIDE SEQUENCE [LARGE SCALE GENOMIC DNA]</scope>
    <source>
        <strain evidence="2">R1</strain>
        <tissue evidence="2">Leaf</tissue>
    </source>
</reference>